<dbReference type="InterPro" id="IPR011990">
    <property type="entry name" value="TPR-like_helical_dom_sf"/>
</dbReference>
<feature type="domain" description="SET" evidence="5">
    <location>
        <begin position="352"/>
        <end position="532"/>
    </location>
</feature>
<dbReference type="PANTHER" id="PTHR47643:SF2">
    <property type="entry name" value="TPR DOMAIN PROTEIN (AFU_ORTHOLOGUE AFUA_5G12710)"/>
    <property type="match status" value="1"/>
</dbReference>
<dbReference type="Gene3D" id="2.170.270.10">
    <property type="entry name" value="SET domain"/>
    <property type="match status" value="1"/>
</dbReference>
<dbReference type="Gene3D" id="1.25.40.10">
    <property type="entry name" value="Tetratricopeptide repeat domain"/>
    <property type="match status" value="2"/>
</dbReference>
<evidence type="ECO:0000256" key="3">
    <source>
        <dbReference type="PROSITE-ProRule" id="PRU00339"/>
    </source>
</evidence>
<protein>
    <submittedName>
        <fullName evidence="7">SET domain-containing protein</fullName>
    </submittedName>
</protein>
<dbReference type="SMART" id="SM00028">
    <property type="entry name" value="TPR"/>
    <property type="match status" value="5"/>
</dbReference>
<dbReference type="CDD" id="cd20071">
    <property type="entry name" value="SET_SMYD"/>
    <property type="match status" value="1"/>
</dbReference>
<dbReference type="PROSITE" id="PS50005">
    <property type="entry name" value="TPR"/>
    <property type="match status" value="2"/>
</dbReference>
<feature type="repeat" description="TPR" evidence="3">
    <location>
        <begin position="274"/>
        <end position="307"/>
    </location>
</feature>
<dbReference type="PANTHER" id="PTHR47643">
    <property type="entry name" value="TPR DOMAIN PROTEIN (AFU_ORTHOLOGUE AFUA_5G12710)"/>
    <property type="match status" value="1"/>
</dbReference>
<keyword evidence="2 3" id="KW-0802">TPR repeat</keyword>
<organism evidence="6 7">
    <name type="scientific">Panagrolaimus superbus</name>
    <dbReference type="NCBI Taxonomy" id="310955"/>
    <lineage>
        <taxon>Eukaryota</taxon>
        <taxon>Metazoa</taxon>
        <taxon>Ecdysozoa</taxon>
        <taxon>Nematoda</taxon>
        <taxon>Chromadorea</taxon>
        <taxon>Rhabditida</taxon>
        <taxon>Tylenchina</taxon>
        <taxon>Panagrolaimomorpha</taxon>
        <taxon>Panagrolaimoidea</taxon>
        <taxon>Panagrolaimidae</taxon>
        <taxon>Panagrolaimus</taxon>
    </lineage>
</organism>
<proteinExistence type="predicted"/>
<feature type="compositionally biased region" description="Polar residues" evidence="4">
    <location>
        <begin position="17"/>
        <end position="27"/>
    </location>
</feature>
<evidence type="ECO:0000259" key="5">
    <source>
        <dbReference type="PROSITE" id="PS50280"/>
    </source>
</evidence>
<dbReference type="InterPro" id="IPR046341">
    <property type="entry name" value="SET_dom_sf"/>
</dbReference>
<reference evidence="7" key="1">
    <citation type="submission" date="2022-11" db="UniProtKB">
        <authorList>
            <consortium name="WormBaseParasite"/>
        </authorList>
    </citation>
    <scope>IDENTIFICATION</scope>
</reference>
<evidence type="ECO:0000256" key="2">
    <source>
        <dbReference type="ARBA" id="ARBA00022803"/>
    </source>
</evidence>
<name>A0A914YRG0_9BILA</name>
<dbReference type="InterPro" id="IPR013105">
    <property type="entry name" value="TPR_2"/>
</dbReference>
<evidence type="ECO:0000313" key="6">
    <source>
        <dbReference type="Proteomes" id="UP000887577"/>
    </source>
</evidence>
<evidence type="ECO:0000313" key="7">
    <source>
        <dbReference type="WBParaSite" id="PSU_v2.g19969.t1"/>
    </source>
</evidence>
<keyword evidence="6" id="KW-1185">Reference proteome</keyword>
<dbReference type="SUPFAM" id="SSF82199">
    <property type="entry name" value="SET domain"/>
    <property type="match status" value="1"/>
</dbReference>
<keyword evidence="1" id="KW-0677">Repeat</keyword>
<feature type="repeat" description="TPR" evidence="3">
    <location>
        <begin position="206"/>
        <end position="239"/>
    </location>
</feature>
<dbReference type="Pfam" id="PF00856">
    <property type="entry name" value="SET"/>
    <property type="match status" value="1"/>
</dbReference>
<dbReference type="InterPro" id="IPR053209">
    <property type="entry name" value="Gramillin-biosynth_MTr"/>
</dbReference>
<evidence type="ECO:0000256" key="1">
    <source>
        <dbReference type="ARBA" id="ARBA00022737"/>
    </source>
</evidence>
<dbReference type="WBParaSite" id="PSU_v2.g19969.t1">
    <property type="protein sequence ID" value="PSU_v2.g19969.t1"/>
    <property type="gene ID" value="PSU_v2.g19969"/>
</dbReference>
<dbReference type="Proteomes" id="UP000887577">
    <property type="component" value="Unplaced"/>
</dbReference>
<sequence length="708" mass="80991">MDLSTLTKDFEMRISQAEASQSLNRSTPVPRPNKNPDQELMRWRFLTLQSDMEERKISHDKGLISTRTTILSGDIHSCKRAFEELKPITLRDMKVPMVHEGRYLICQVIGQPYAIVGVNVLIQDINGDVEEVAIYNFRYKLDKLDWIHPGTVFIIKEPWLRYGSQSKTPSLRIDSPSDVIFIDSTDYEFLNKLDAKKWYVSMSKDAELWREKANKCFKKQEYGDALIIYDRAIRYNPENAVLYLNKSLTCLKVDAFYMAYQCAKEALEKGGDKEKALFRMGQASYGMREWQKAAKHFTELLQEFPNNKAASEQLKLTTFRLAEERNGKFNFKKMFLDSKKEKAQLDVADYIGSIKIAEIPGKGRGIIALKDVKAGTLLAVSKAFASGYDQDFDGILLTINLIRKDGGTAAQMLQVIQAMKNLQNNPKRAEEVYALYAGDTVTRDEKIPFGIIDAARIQQISALNRFASDDLPSDFNFGNIPELRDNSHLFILPSYFNHSCLANANRTFYGDVMVIHATVDIKKGDEICLSYVSPLLEYSERKKKFQSWKFTCKCQLCEIDSNDKFISKRHQMVTEFSVYARANMGTPKLVIAKGEAVLKKLRETYIQRNKFKIHLAQMLMMLSPAYYANSDPMKAIKYLQEVINLFDNTPLKYVISIADACVNLAHCYLSIGNVTKVKELIQKASELCCCTDMEHFNMLFPELVQKLS</sequence>
<dbReference type="SUPFAM" id="SSF48452">
    <property type="entry name" value="TPR-like"/>
    <property type="match status" value="1"/>
</dbReference>
<dbReference type="InterPro" id="IPR019734">
    <property type="entry name" value="TPR_rpt"/>
</dbReference>
<dbReference type="AlphaFoldDB" id="A0A914YRG0"/>
<dbReference type="InterPro" id="IPR001214">
    <property type="entry name" value="SET_dom"/>
</dbReference>
<feature type="region of interest" description="Disordered" evidence="4">
    <location>
        <begin position="17"/>
        <end position="37"/>
    </location>
</feature>
<evidence type="ECO:0000256" key="4">
    <source>
        <dbReference type="SAM" id="MobiDB-lite"/>
    </source>
</evidence>
<accession>A0A914YRG0</accession>
<dbReference type="PROSITE" id="PS50280">
    <property type="entry name" value="SET"/>
    <property type="match status" value="1"/>
</dbReference>
<dbReference type="Pfam" id="PF07719">
    <property type="entry name" value="TPR_2"/>
    <property type="match status" value="1"/>
</dbReference>